<dbReference type="RefSeq" id="WP_014435995.1">
    <property type="nucleotide sequence ID" value="NC_017080.1"/>
</dbReference>
<keyword evidence="5" id="KW-1185">Reference proteome</keyword>
<name>I0IBY7_PHYMF</name>
<sequence>MRVAVTIESFGDGGAESSTRQICEGLRDRGCAVTLLTGFAPAGRAIDGVKTEAAGERRMRSARDVRRYRRFVADRRLVGAFDTSLSVTTLCPAAVVEPRAGIYREMWATDRPGIFQRKRRAMWAAEAATLRDPSVRTWVAISRFMQRQIVRHTGRPEAEVPVIANGAPRVPPPARRTRARQRAAWGVAQDAIVFLFPSADLRRKGWPALARAWPRVVGSADRARLVALSPAVRGDAITAAGPTDDMPAALAAADVLVLPSRYDPASKVVAEALHAGLPVITTRTNGACDLIEGSAAGRILDHAGDAAALSSAMLGFCEPAALTAAREATAAAAAGATMDAHVDRLLGVLRAAARGR</sequence>
<dbReference type="Gene3D" id="3.40.50.2000">
    <property type="entry name" value="Glycogen Phosphorylase B"/>
    <property type="match status" value="2"/>
</dbReference>
<evidence type="ECO:0000313" key="5">
    <source>
        <dbReference type="Proteomes" id="UP000007881"/>
    </source>
</evidence>
<dbReference type="InterPro" id="IPR028098">
    <property type="entry name" value="Glyco_trans_4-like_N"/>
</dbReference>
<reference evidence="4 5" key="1">
    <citation type="submission" date="2012-02" db="EMBL/GenBank/DDBJ databases">
        <title>Complete genome sequence of Phycisphaera mikurensis NBRC 102666.</title>
        <authorList>
            <person name="Ankai A."/>
            <person name="Hosoyama A."/>
            <person name="Terui Y."/>
            <person name="Sekine M."/>
            <person name="Fukai R."/>
            <person name="Kato Y."/>
            <person name="Nakamura S."/>
            <person name="Yamada-Narita S."/>
            <person name="Kawakoshi A."/>
            <person name="Fukunaga Y."/>
            <person name="Yamazaki S."/>
            <person name="Fujita N."/>
        </authorList>
    </citation>
    <scope>NUCLEOTIDE SEQUENCE [LARGE SCALE GENOMIC DNA]</scope>
    <source>
        <strain evidence="5">NBRC 102666 / KCTC 22515 / FYK2301M01</strain>
    </source>
</reference>
<dbReference type="SUPFAM" id="SSF53756">
    <property type="entry name" value="UDP-Glycosyltransferase/glycogen phosphorylase"/>
    <property type="match status" value="1"/>
</dbReference>
<dbReference type="Proteomes" id="UP000007881">
    <property type="component" value="Chromosome"/>
</dbReference>
<gene>
    <name evidence="4" type="ordered locus">PSMK_06160</name>
</gene>
<dbReference type="AlphaFoldDB" id="I0IBY7"/>
<evidence type="ECO:0000259" key="3">
    <source>
        <dbReference type="Pfam" id="PF13439"/>
    </source>
</evidence>
<dbReference type="STRING" id="1142394.PSMK_06160"/>
<evidence type="ECO:0000256" key="2">
    <source>
        <dbReference type="ARBA" id="ARBA00022679"/>
    </source>
</evidence>
<dbReference type="PANTHER" id="PTHR12526:SF510">
    <property type="entry name" value="D-INOSITOL 3-PHOSPHATE GLYCOSYLTRANSFERASE"/>
    <property type="match status" value="1"/>
</dbReference>
<dbReference type="GO" id="GO:0016757">
    <property type="term" value="F:glycosyltransferase activity"/>
    <property type="evidence" value="ECO:0007669"/>
    <property type="project" value="UniProtKB-KW"/>
</dbReference>
<evidence type="ECO:0000256" key="1">
    <source>
        <dbReference type="ARBA" id="ARBA00022676"/>
    </source>
</evidence>
<dbReference type="eggNOG" id="COG0438">
    <property type="taxonomic scope" value="Bacteria"/>
</dbReference>
<feature type="domain" description="Glycosyltransferase subfamily 4-like N-terminal" evidence="3">
    <location>
        <begin position="13"/>
        <end position="166"/>
    </location>
</feature>
<dbReference type="KEGG" id="phm:PSMK_06160"/>
<dbReference type="HOGENOM" id="CLU_778139_0_0_0"/>
<proteinExistence type="predicted"/>
<keyword evidence="1" id="KW-0328">Glycosyltransferase</keyword>
<organism evidence="4 5">
    <name type="scientific">Phycisphaera mikurensis (strain NBRC 102666 / KCTC 22515 / FYK2301M01)</name>
    <dbReference type="NCBI Taxonomy" id="1142394"/>
    <lineage>
        <taxon>Bacteria</taxon>
        <taxon>Pseudomonadati</taxon>
        <taxon>Planctomycetota</taxon>
        <taxon>Phycisphaerae</taxon>
        <taxon>Phycisphaerales</taxon>
        <taxon>Phycisphaeraceae</taxon>
        <taxon>Phycisphaera</taxon>
    </lineage>
</organism>
<dbReference type="Pfam" id="PF13439">
    <property type="entry name" value="Glyco_transf_4"/>
    <property type="match status" value="1"/>
</dbReference>
<dbReference type="EMBL" id="AP012338">
    <property type="protein sequence ID" value="BAM02775.1"/>
    <property type="molecule type" value="Genomic_DNA"/>
</dbReference>
<dbReference type="CDD" id="cd03801">
    <property type="entry name" value="GT4_PimA-like"/>
    <property type="match status" value="1"/>
</dbReference>
<dbReference type="Pfam" id="PF13692">
    <property type="entry name" value="Glyco_trans_1_4"/>
    <property type="match status" value="1"/>
</dbReference>
<keyword evidence="2 4" id="KW-0808">Transferase</keyword>
<dbReference type="OrthoDB" id="9795068at2"/>
<evidence type="ECO:0000313" key="4">
    <source>
        <dbReference type="EMBL" id="BAM02775.1"/>
    </source>
</evidence>
<dbReference type="PANTHER" id="PTHR12526">
    <property type="entry name" value="GLYCOSYLTRANSFERASE"/>
    <property type="match status" value="1"/>
</dbReference>
<accession>I0IBY7</accession>
<protein>
    <submittedName>
        <fullName evidence="4">Putative glycosyltransferase</fullName>
    </submittedName>
</protein>